<dbReference type="InterPro" id="IPR045167">
    <property type="entry name" value="Hobbit"/>
</dbReference>
<dbReference type="Proteomes" id="UP000536275">
    <property type="component" value="Unassembled WGS sequence"/>
</dbReference>
<dbReference type="PANTHER" id="PTHR15678:SF15">
    <property type="entry name" value="PROTEIN FMP27, MITOCHONDRIAL"/>
    <property type="match status" value="1"/>
</dbReference>
<keyword evidence="3" id="KW-0472">Membrane</keyword>
<feature type="compositionally biased region" description="Basic residues" evidence="2">
    <location>
        <begin position="2455"/>
        <end position="2468"/>
    </location>
</feature>
<dbReference type="InterPro" id="IPR019415">
    <property type="entry name" value="FMP27_SW_RBG"/>
</dbReference>
<feature type="transmembrane region" description="Helical" evidence="3">
    <location>
        <begin position="12"/>
        <end position="31"/>
    </location>
</feature>
<dbReference type="InterPro" id="IPR019441">
    <property type="entry name" value="FMP27/BLTP2/Hobbit_GFWDK_RBG"/>
</dbReference>
<gene>
    <name evidence="7" type="ORF">FOB64_002006</name>
</gene>
<feature type="compositionally biased region" description="Polar residues" evidence="2">
    <location>
        <begin position="2331"/>
        <end position="2344"/>
    </location>
</feature>
<evidence type="ECO:0000259" key="4">
    <source>
        <dbReference type="SMART" id="SM01214"/>
    </source>
</evidence>
<feature type="compositionally biased region" description="Basic and acidic residues" evidence="2">
    <location>
        <begin position="2469"/>
        <end position="2486"/>
    </location>
</feature>
<evidence type="ECO:0000256" key="2">
    <source>
        <dbReference type="SAM" id="MobiDB-lite"/>
    </source>
</evidence>
<feature type="domain" description="FMP27 WPPW motif-containing RBG unit" evidence="6">
    <location>
        <begin position="1545"/>
        <end position="1973"/>
    </location>
</feature>
<feature type="coiled-coil region" evidence="1">
    <location>
        <begin position="1691"/>
        <end position="1744"/>
    </location>
</feature>
<dbReference type="PANTHER" id="PTHR15678">
    <property type="entry name" value="ANTIGEN MLAA-22-RELATED"/>
    <property type="match status" value="1"/>
</dbReference>
<feature type="compositionally biased region" description="Polar residues" evidence="2">
    <location>
        <begin position="2006"/>
        <end position="2022"/>
    </location>
</feature>
<dbReference type="SMART" id="SM01216">
    <property type="entry name" value="Fmp27_WPPW"/>
    <property type="match status" value="1"/>
</dbReference>
<organism evidence="7 8">
    <name type="scientific">Candida albicans</name>
    <name type="common">Yeast</name>
    <dbReference type="NCBI Taxonomy" id="5476"/>
    <lineage>
        <taxon>Eukaryota</taxon>
        <taxon>Fungi</taxon>
        <taxon>Dikarya</taxon>
        <taxon>Ascomycota</taxon>
        <taxon>Saccharomycotina</taxon>
        <taxon>Pichiomycetes</taxon>
        <taxon>Debaryomycetaceae</taxon>
        <taxon>Candida/Lodderomyces clade</taxon>
        <taxon>Candida</taxon>
    </lineage>
</organism>
<keyword evidence="3" id="KW-1133">Transmembrane helix</keyword>
<feature type="region of interest" description="Disordered" evidence="2">
    <location>
        <begin position="2324"/>
        <end position="2363"/>
    </location>
</feature>
<reference evidence="7 8" key="1">
    <citation type="submission" date="2020-03" db="EMBL/GenBank/DDBJ databases">
        <title>FDA dAtabase for Regulatory Grade micrObial Sequences (FDA-ARGOS): Supporting development and validation of Infectious Disease Dx tests.</title>
        <authorList>
            <person name="Campos J."/>
            <person name="Goldberg B."/>
            <person name="Tallon L."/>
            <person name="Sadzewicz L."/>
            <person name="Vavikolanu K."/>
            <person name="Mehta A."/>
            <person name="Aluvathingal J."/>
            <person name="Nadendla S."/>
            <person name="Nandy P."/>
            <person name="Geyer C."/>
            <person name="Yan Y."/>
            <person name="Sichtig H."/>
        </authorList>
    </citation>
    <scope>NUCLEOTIDE SEQUENCE [LARGE SCALE GENOMIC DNA]</scope>
    <source>
        <strain evidence="7 8">FDAARGOS_656</strain>
    </source>
</reference>
<keyword evidence="1" id="KW-0175">Coiled coil</keyword>
<dbReference type="Pfam" id="PF10344">
    <property type="entry name" value="Hobbit"/>
    <property type="match status" value="1"/>
</dbReference>
<evidence type="ECO:0000313" key="8">
    <source>
        <dbReference type="Proteomes" id="UP000536275"/>
    </source>
</evidence>
<dbReference type="EMBL" id="JABWAD010000022">
    <property type="protein sequence ID" value="KAF6070946.1"/>
    <property type="molecule type" value="Genomic_DNA"/>
</dbReference>
<protein>
    <submittedName>
        <fullName evidence="7">Mitochondrial protein from FMP27 family protein</fullName>
    </submittedName>
</protein>
<comment type="caution">
    <text evidence="7">The sequence shown here is derived from an EMBL/GenBank/DDBJ whole genome shotgun (WGS) entry which is preliminary data.</text>
</comment>
<feature type="compositionally biased region" description="Polar residues" evidence="2">
    <location>
        <begin position="219"/>
        <end position="236"/>
    </location>
</feature>
<evidence type="ECO:0000313" key="7">
    <source>
        <dbReference type="EMBL" id="KAF6070946.1"/>
    </source>
</evidence>
<proteinExistence type="predicted"/>
<accession>A0A8H6F5W6</accession>
<evidence type="ECO:0000259" key="5">
    <source>
        <dbReference type="SMART" id="SM01215"/>
    </source>
</evidence>
<feature type="domain" description="FMP27/BLTP2/Hobbit GFWDK motif-containing RBG unit" evidence="4">
    <location>
        <begin position="1142"/>
        <end position="1297"/>
    </location>
</feature>
<feature type="region of interest" description="Disordered" evidence="2">
    <location>
        <begin position="2006"/>
        <end position="2026"/>
    </location>
</feature>
<feature type="compositionally biased region" description="Low complexity" evidence="2">
    <location>
        <begin position="2345"/>
        <end position="2355"/>
    </location>
</feature>
<evidence type="ECO:0000259" key="6">
    <source>
        <dbReference type="SMART" id="SM01216"/>
    </source>
</evidence>
<dbReference type="SMART" id="SM01214">
    <property type="entry name" value="Fmp27_GFWDK"/>
    <property type="match status" value="1"/>
</dbReference>
<feature type="domain" description="FMP27 SW motif-containing RBG unit" evidence="5">
    <location>
        <begin position="1023"/>
        <end position="1124"/>
    </location>
</feature>
<feature type="region of interest" description="Disordered" evidence="2">
    <location>
        <begin position="2455"/>
        <end position="2486"/>
    </location>
</feature>
<keyword evidence="3" id="KW-0812">Transmembrane</keyword>
<feature type="region of interest" description="Disordered" evidence="2">
    <location>
        <begin position="412"/>
        <end position="437"/>
    </location>
</feature>
<feature type="region of interest" description="Disordered" evidence="2">
    <location>
        <begin position="219"/>
        <end position="239"/>
    </location>
</feature>
<dbReference type="SMART" id="SM01215">
    <property type="entry name" value="Fmp27_SW"/>
    <property type="match status" value="1"/>
</dbReference>
<evidence type="ECO:0000256" key="1">
    <source>
        <dbReference type="SAM" id="Coils"/>
    </source>
</evidence>
<dbReference type="InterPro" id="IPR019449">
    <property type="entry name" value="FMP27_WPPW_RBG"/>
</dbReference>
<sequence>MYINQYLNIDKLIFYLSCTIIGWLSFWYIIFKLTGFHLSTITINNGISFNGISFHTKRYLISVGSLRFRLWGNSKMTIIDDLTIKLLPNVKNNQKQNTQEKRNDYSFKDPTAPVVNIFPQNRIGKSVVSRLIRHLPKMNLELRQTAIITPSENKTIIEYLKFTTSSKYSKRSNEKITFKAGLYINNVLHHLKTKGDVIKPFQIGGASFEAKFSINFETGDSQETKNNTNNQSTPSQAEIEAKEEHKLQRLENTFKIIHAIVSEINLHIENVKISEIPFVTMENNPDFKEYFNDVRPATCLEMMTKSTSFNFSRMYSDAAGFEVLFNSKRDRPYHLTCSVQLLKVFFASRVELPTGQVDNNTDEILNVPNFALTTPILDLDTRQLSSLLYNLVLLKKWKTIKKLEKLLEKTPTSSSDLQDDDFDGSETSNLKIHPGTPHHKEKINARIWRYLTDYYPHLDIKTVVEQPRLVLRHCEPKKNTQILTFSYSLLNFTLSTTETRDYTSSCQLLLPLVTYYEKPFSDVSDLHGKELVTKRVAHTSYIDIKLEIFKNLTVKLLVDVDKVTIDLTNLDIFTGIHNLLLDVTQIAETDLELGKNVKPTLEQKLFRYLPKWLTRIDLKVTFLNISLGSRSVLIPKKDLSRAESPDFDFDFDDDHELKQIDLKFDSLSIGVAKNSKTSGESTPSTVASSASSETLTISNHDTVYWAVNATLEKLKLSALTDLDGKFSRLLEIPTIKTNVSAICDYYGNNKLITDVKVEKILVDYNRYKLYTLIGSIYLIREFVLAPIKVIKSKVNKDLTKFDSNLSPDPNAAHKTTSILDFLHLDFKLDYSDMILCLSKDFKVRLQLNAMQAAYRDGTADLSITFLRGLAESPLVANKWCRLLCLDTLKFKSEITSSIKDLSIELDSDAVRFIQPHQFVVYKFFDNISITVKLVKHLVKLLKDESTKEDLNIVHPNLQKAKLLPFIRFKSKSLKFCVEDDPFETELGMIYQLGKVEQRKRLELYNLFETKASTSHIDTEEYFDNLSRLNRTISQSWIRKVNVYKSKLRSEIIANKDYLLGNEVKLDESLNDDVVTYAYASPLFSVYMDKFQIDISKPKFNIDEVANFIYDFGQGVPKTTEYTLLIPMYMALQLGELRMHLRDYPLPLLHSPRNKDMDETSFKLNGHLVISEAFAKAIEHMRQIDVPLVPEHKHKHKQLNKFEFLVMEKTLASVKLYTDLECVFNSNYPTRIVWGASYNFGIQQMMANFDRFSKPPVDPSTKLGFWDKLKYILHGKCQIRTRKSLEVAFKGSRDPYDLFTTAGGFVLSFRKNVVWDINKDDNSKNYFDITADKVSWYIPNYLAGPLLAWTRSSKNSIYLPNSPNVVNSCFAYYLQDFTGQADFDHAARVFERNVVNLSGGIHFQVGFLLERKDTNGKRTDEFKPHYEVQLFDPKYCEKGHDSYAGFRSQFIHMAISLESTNSSSYNTIHLSPGTFQQFFDWWKLFASNMQLPIRRGKMFGEAKESVKFSQHLFTNKFSFMLKSLFIAHVYRDEIVDINNDRIESIGLRAKVDDFMVDLHQRKEPATLYHEELSKNEKVMKMNFDLGEVVLSGIDLRVMHVSFLQNLYTQSHSNSGDAKSTYNIYDNDHRWFDIMDFQEAFLTSIKDCVRTVDIYPLMYLQRFFYERDTHGGKSEDETAFGKEVIHKCNLGAMNPLETRLNVLVQRLNALQEQVKKLSKTSAPEPVADLKKRISFLQKEISTTKASVKSKMRRTSTINGMNNSENYHNKFTFYNMLLKWNFNCRNLTLKYIHFVKLKSQLRNYLSHKSIETLEKMMDSVNAYNDEDDLSSTSEIIRRFTSEGVKSQTSTSKDITSQQKLDNFNTILRETRPDEKVVEDYLIDVIAPQIQLQSEDYPDSVVLISTPSIKGKILSIMDSRNNANQILLETRYGILLKDANVFVLNKEDIVGCPDMLSISNPYGAKSNWPPWLGTEITQNGKWAGANNLLIEKLSVMTMCYESEILSSKLSPNAQDSDQEEQANYNDDNSKQAPLRLGIDMPSVVITSTSSQYFTLYVIIVSLLFYSEPMSKVIHKKIEKMKFSIDFEDLGALTSRLTKMQQHHKLLKVLSNNYSFRQGKLNNEDLNNYLQVNLERGEIASDIYLLLRTLLTGDFASDTSNNLSMSWLIRADEIILQILEDDRTPIMDLALAQGMYTRKELESGSNINKLHIGTMRGFNLIESARYPDFIKPITESSSQNLIELAWTMNKSVGGIKIIENVFVNAAPLNIKLDEITGDKLMKFITYSNSGNLEDSKIIAVSNEKNKDNIKDNSEDEDYGLITENEGINKGPKFEEMSQSSNMKRSLTMLSSKKSSSSASSNDEIEDNEDVEKMIERSKKYFSVVSLNVNAITLEVTLKLNKGFKRILNVNDFRIDLPEFNITNEIVSYMDISKMLQSMITKMILGHVGRLLGNKMKATKGKSKKIMKKRKRIRSISDVRKEIHVSTERGAD</sequence>
<evidence type="ECO:0000256" key="3">
    <source>
        <dbReference type="SAM" id="Phobius"/>
    </source>
</evidence>
<name>A0A8H6F5W6_CANAX</name>